<proteinExistence type="predicted"/>
<evidence type="ECO:0000313" key="2">
    <source>
        <dbReference type="Proteomes" id="UP000295560"/>
    </source>
</evidence>
<comment type="caution">
    <text evidence="1">The sequence shown here is derived from an EMBL/GenBank/DDBJ whole genome shotgun (WGS) entry which is preliminary data.</text>
</comment>
<dbReference type="EMBL" id="SMFZ01000001">
    <property type="protein sequence ID" value="TCK24527.1"/>
    <property type="molecule type" value="Genomic_DNA"/>
</dbReference>
<evidence type="ECO:0000313" key="1">
    <source>
        <dbReference type="EMBL" id="TCK24527.1"/>
    </source>
</evidence>
<name>A0A4R1HPN9_PSEEN</name>
<sequence>MPHDVRETVTTGTAASVADSVAGDGFARFTARELSPGTTRPEFDAFRAVWEDLEPDADLADGGAYRFRRYGLVRAVSTPDGFATEPLPHRGFRQDVIPMWRDAERHFAPLSSSTLADPCLGALVAFDLTVAGQVRPSREWVVGLHAIRVVARAGESGLPTPEGVHRDGHSFVGMHLVRRENARGGESRIHRTGRPDVVFTLGSPLDSVLVDDTAVRHAVSPIVPLDPYAGRTVRDMLLVDLNPA</sequence>
<keyword evidence="2" id="KW-1185">Reference proteome</keyword>
<dbReference type="Proteomes" id="UP000295560">
    <property type="component" value="Unassembled WGS sequence"/>
</dbReference>
<dbReference type="GO" id="GO:0051213">
    <property type="term" value="F:dioxygenase activity"/>
    <property type="evidence" value="ECO:0007669"/>
    <property type="project" value="InterPro"/>
</dbReference>
<dbReference type="InterPro" id="IPR018724">
    <property type="entry name" value="2OG-Fe_dioxygenase"/>
</dbReference>
<dbReference type="Pfam" id="PF10014">
    <property type="entry name" value="2OG-Fe_Oxy_2"/>
    <property type="match status" value="1"/>
</dbReference>
<reference evidence="1 2" key="1">
    <citation type="submission" date="2019-03" db="EMBL/GenBank/DDBJ databases">
        <title>Sequencing the genomes of 1000 actinobacteria strains.</title>
        <authorList>
            <person name="Klenk H.-P."/>
        </authorList>
    </citation>
    <scope>NUCLEOTIDE SEQUENCE [LARGE SCALE GENOMIC DNA]</scope>
    <source>
        <strain evidence="1 2">DSM 44969</strain>
    </source>
</reference>
<gene>
    <name evidence="1" type="ORF">EV378_0301</name>
</gene>
<protein>
    <recommendedName>
        <fullName evidence="3">2OG-Fe dioxygenase family protein</fullName>
    </recommendedName>
</protein>
<accession>A0A4R1HPN9</accession>
<organism evidence="1 2">
    <name type="scientific">Pseudonocardia endophytica</name>
    <dbReference type="NCBI Taxonomy" id="401976"/>
    <lineage>
        <taxon>Bacteria</taxon>
        <taxon>Bacillati</taxon>
        <taxon>Actinomycetota</taxon>
        <taxon>Actinomycetes</taxon>
        <taxon>Pseudonocardiales</taxon>
        <taxon>Pseudonocardiaceae</taxon>
        <taxon>Pseudonocardia</taxon>
    </lineage>
</organism>
<dbReference type="Gene3D" id="2.60.120.620">
    <property type="entry name" value="q2cbj1_9rhob like domain"/>
    <property type="match status" value="1"/>
</dbReference>
<evidence type="ECO:0008006" key="3">
    <source>
        <dbReference type="Google" id="ProtNLM"/>
    </source>
</evidence>
<dbReference type="AlphaFoldDB" id="A0A4R1HPN9"/>